<accession>A0A518DHB7</accession>
<feature type="region of interest" description="Disordered" evidence="5">
    <location>
        <begin position="320"/>
        <end position="556"/>
    </location>
</feature>
<evidence type="ECO:0008006" key="8">
    <source>
        <dbReference type="Google" id="ProtNLM"/>
    </source>
</evidence>
<keyword evidence="3" id="KW-0472">Membrane</keyword>
<keyword evidence="4" id="KW-0143">Chaperone</keyword>
<sequence length="876" mass="94591">MATPFTFFRKYTGWMMAVLCVMLMFAFVVGDPIMNRLQGEGGPGTGSRKTAVTWKGGSLTEGDLSTLIAKRASLMRFMGGIEYTGRSAAEREGAGGLPPRVRFMPLPTSRDQGVEADVVRMKVVADAARKAGMVIGDGAVLDYLAGLGRDRVTPQEISDIAKQVGRDAGPLASLNNLLEGVREMLLVRSFLGSLTFEQITVTPQQRYAFWEKLNDRMAVEAAPIAAESLVAKVADPTDAELRKYFDAHKDFDPQPVRVMGVELPSPDPGFAVPRRFELQYLQASYDDFVAKAAEEVTDEQIAQYYEANKEQFVKTSTDLFGEDDAADGPATDSPEMGDGAGSETPEEPAEDAKEDGEKAAEADKPATDEPASEEADSEGPGSDEPAGDDAPEQESPTSDAADEESPAESMESDGDTDAETPAESESEADEAAEAEPEATPEKPSEPAESPQPEGEPQSARPSRSPFRLAAYQPEETAADDPAPDAQDAPAADEEPAAEGEDGEDQPAADKTEADKPEADLFDGLTDGMETEPSQDAKPADETAAPEKPKQYEPLEDVREEIRQMLARDQAPVKMMEVIEPIQAKLKATYNDYFSKVLDAEDAGQTVPEPPAELLDLTQVAKEAGLTFEKVEPVTVLELFDKPVGKALDLNAGDDTPLAARMAAKRGMYLYDPMVAIGNTMSGSDIYIVMKLAETERKVPELDEVRDRVVQEWKLSKAADLALAEAKKLAGDASPSGVPLVEFFANEPEIKVETSEPFTWLELGYVDPMSGNAVVRLSQPKPLEGVGPDFMEAVAGLEVGETTAALNHDRSIAYVVRMSEKLESEDSLRSAFLKDARMYAGLPNLIRQQMGEVSGAVLDSFDIDWKRDPDALAPSEE</sequence>
<protein>
    <recommendedName>
        <fullName evidence="8">Periplasmic folding chaperone</fullName>
    </recommendedName>
</protein>
<evidence type="ECO:0000256" key="2">
    <source>
        <dbReference type="ARBA" id="ARBA00022475"/>
    </source>
</evidence>
<organism evidence="6 7">
    <name type="scientific">Pirellulimonas nuda</name>
    <dbReference type="NCBI Taxonomy" id="2528009"/>
    <lineage>
        <taxon>Bacteria</taxon>
        <taxon>Pseudomonadati</taxon>
        <taxon>Planctomycetota</taxon>
        <taxon>Planctomycetia</taxon>
        <taxon>Pirellulales</taxon>
        <taxon>Lacipirellulaceae</taxon>
        <taxon>Pirellulimonas</taxon>
    </lineage>
</organism>
<dbReference type="OrthoDB" id="225509at2"/>
<evidence type="ECO:0000256" key="5">
    <source>
        <dbReference type="SAM" id="MobiDB-lite"/>
    </source>
</evidence>
<evidence type="ECO:0000313" key="6">
    <source>
        <dbReference type="EMBL" id="QDU90870.1"/>
    </source>
</evidence>
<feature type="compositionally biased region" description="Basic and acidic residues" evidence="5">
    <location>
        <begin position="537"/>
        <end position="556"/>
    </location>
</feature>
<evidence type="ECO:0000256" key="3">
    <source>
        <dbReference type="ARBA" id="ARBA00023136"/>
    </source>
</evidence>
<name>A0A518DHB7_9BACT</name>
<reference evidence="6 7" key="1">
    <citation type="submission" date="2019-02" db="EMBL/GenBank/DDBJ databases">
        <title>Deep-cultivation of Planctomycetes and their phenomic and genomic characterization uncovers novel biology.</title>
        <authorList>
            <person name="Wiegand S."/>
            <person name="Jogler M."/>
            <person name="Boedeker C."/>
            <person name="Pinto D."/>
            <person name="Vollmers J."/>
            <person name="Rivas-Marin E."/>
            <person name="Kohn T."/>
            <person name="Peeters S.H."/>
            <person name="Heuer A."/>
            <person name="Rast P."/>
            <person name="Oberbeckmann S."/>
            <person name="Bunk B."/>
            <person name="Jeske O."/>
            <person name="Meyerdierks A."/>
            <person name="Storesund J.E."/>
            <person name="Kallscheuer N."/>
            <person name="Luecker S."/>
            <person name="Lage O.M."/>
            <person name="Pohl T."/>
            <person name="Merkel B.J."/>
            <person name="Hornburger P."/>
            <person name="Mueller R.-W."/>
            <person name="Bruemmer F."/>
            <person name="Labrenz M."/>
            <person name="Spormann A.M."/>
            <person name="Op den Camp H."/>
            <person name="Overmann J."/>
            <person name="Amann R."/>
            <person name="Jetten M.S.M."/>
            <person name="Mascher T."/>
            <person name="Medema M.H."/>
            <person name="Devos D.P."/>
            <person name="Kaster A.-K."/>
            <person name="Ovreas L."/>
            <person name="Rohde M."/>
            <person name="Galperin M.Y."/>
            <person name="Jogler C."/>
        </authorList>
    </citation>
    <scope>NUCLEOTIDE SEQUENCE [LARGE SCALE GENOMIC DNA]</scope>
    <source>
        <strain evidence="6 7">Pla175</strain>
    </source>
</reference>
<dbReference type="InterPro" id="IPR052029">
    <property type="entry name" value="PpiD_chaperone"/>
</dbReference>
<feature type="compositionally biased region" description="Low complexity" evidence="5">
    <location>
        <begin position="446"/>
        <end position="459"/>
    </location>
</feature>
<keyword evidence="2" id="KW-1003">Cell membrane</keyword>
<dbReference type="KEGG" id="pnd:Pla175_42830"/>
<dbReference type="GO" id="GO:0005886">
    <property type="term" value="C:plasma membrane"/>
    <property type="evidence" value="ECO:0007669"/>
    <property type="project" value="UniProtKB-SubCell"/>
</dbReference>
<evidence type="ECO:0000256" key="1">
    <source>
        <dbReference type="ARBA" id="ARBA00004236"/>
    </source>
</evidence>
<feature type="compositionally biased region" description="Basic and acidic residues" evidence="5">
    <location>
        <begin position="355"/>
        <end position="367"/>
    </location>
</feature>
<evidence type="ECO:0000256" key="4">
    <source>
        <dbReference type="ARBA" id="ARBA00023186"/>
    </source>
</evidence>
<feature type="compositionally biased region" description="Acidic residues" evidence="5">
    <location>
        <begin position="400"/>
        <end position="438"/>
    </location>
</feature>
<feature type="compositionally biased region" description="Basic and acidic residues" evidence="5">
    <location>
        <begin position="507"/>
        <end position="518"/>
    </location>
</feature>
<dbReference type="EMBL" id="CP036291">
    <property type="protein sequence ID" value="QDU90870.1"/>
    <property type="molecule type" value="Genomic_DNA"/>
</dbReference>
<dbReference type="PANTHER" id="PTHR47529">
    <property type="entry name" value="PEPTIDYL-PROLYL CIS-TRANS ISOMERASE D"/>
    <property type="match status" value="1"/>
</dbReference>
<dbReference type="Proteomes" id="UP000317429">
    <property type="component" value="Chromosome"/>
</dbReference>
<keyword evidence="7" id="KW-1185">Reference proteome</keyword>
<gene>
    <name evidence="6" type="ORF">Pla175_42830</name>
</gene>
<proteinExistence type="predicted"/>
<dbReference type="RefSeq" id="WP_145290224.1">
    <property type="nucleotide sequence ID" value="NZ_CP036291.1"/>
</dbReference>
<feature type="compositionally biased region" description="Acidic residues" evidence="5">
    <location>
        <begin position="490"/>
        <end position="506"/>
    </location>
</feature>
<comment type="subcellular location">
    <subcellularLocation>
        <location evidence="1">Cell membrane</location>
    </subcellularLocation>
</comment>
<dbReference type="PANTHER" id="PTHR47529:SF1">
    <property type="entry name" value="PERIPLASMIC CHAPERONE PPID"/>
    <property type="match status" value="1"/>
</dbReference>
<dbReference type="AlphaFoldDB" id="A0A518DHB7"/>
<feature type="compositionally biased region" description="Acidic residues" evidence="5">
    <location>
        <begin position="344"/>
        <end position="354"/>
    </location>
</feature>
<evidence type="ECO:0000313" key="7">
    <source>
        <dbReference type="Proteomes" id="UP000317429"/>
    </source>
</evidence>